<reference evidence="2 3" key="1">
    <citation type="journal article" date="2014" name="J. Biotechnol.">
        <title>Complete genome sequence of the actinobacterium Actinoplanes friuliensis HAG 010964, producer of the lipopeptide antibiotic friulimycin.</title>
        <authorList>
            <person name="Ruckert C."/>
            <person name="Szczepanowski R."/>
            <person name="Albersmeier A."/>
            <person name="Goesmann A."/>
            <person name="Fischer N."/>
            <person name="Steinkamper A."/>
            <person name="Puhler A."/>
            <person name="Biener R."/>
            <person name="Schwartz D."/>
            <person name="Kalinowski J."/>
        </authorList>
    </citation>
    <scope>NUCLEOTIDE SEQUENCE [LARGE SCALE GENOMIC DNA]</scope>
    <source>
        <strain evidence="2 3">DSM 7358</strain>
    </source>
</reference>
<evidence type="ECO:0000256" key="1">
    <source>
        <dbReference type="SAM" id="Phobius"/>
    </source>
</evidence>
<organism evidence="2 3">
    <name type="scientific">Actinoplanes friuliensis DSM 7358</name>
    <dbReference type="NCBI Taxonomy" id="1246995"/>
    <lineage>
        <taxon>Bacteria</taxon>
        <taxon>Bacillati</taxon>
        <taxon>Actinomycetota</taxon>
        <taxon>Actinomycetes</taxon>
        <taxon>Micromonosporales</taxon>
        <taxon>Micromonosporaceae</taxon>
        <taxon>Actinoplanes</taxon>
    </lineage>
</organism>
<dbReference type="HOGENOM" id="CLU_2128095_0_0_11"/>
<dbReference type="AlphaFoldDB" id="U5VRE5"/>
<sequence length="113" mass="12444">MVVGVAESVRKPFTSDDLEVRLRVESVERGTAGDEVQLRTHSQGTACGYEFEEGYRYRVYANGGATTSCAGNERLAFAGREPEGPPQVLWWALGSGATIVAALILLRRRRRSR</sequence>
<evidence type="ECO:0000313" key="2">
    <source>
        <dbReference type="EMBL" id="AGZ38295.1"/>
    </source>
</evidence>
<keyword evidence="1" id="KW-0472">Membrane</keyword>
<feature type="transmembrane region" description="Helical" evidence="1">
    <location>
        <begin position="88"/>
        <end position="106"/>
    </location>
</feature>
<keyword evidence="1" id="KW-1133">Transmembrane helix</keyword>
<evidence type="ECO:0000313" key="3">
    <source>
        <dbReference type="Proteomes" id="UP000017746"/>
    </source>
</evidence>
<dbReference type="PATRIC" id="fig|1246995.3.peg.6"/>
<protein>
    <submittedName>
        <fullName evidence="2">Uncharacterized protein</fullName>
    </submittedName>
</protein>
<gene>
    <name evidence="2" type="ORF">AFR_00030</name>
</gene>
<accession>U5VRE5</accession>
<name>U5VRE5_9ACTN</name>
<dbReference type="Proteomes" id="UP000017746">
    <property type="component" value="Chromosome"/>
</dbReference>
<keyword evidence="3" id="KW-1185">Reference proteome</keyword>
<dbReference type="KEGG" id="afs:AFR_00030"/>
<keyword evidence="1" id="KW-0812">Transmembrane</keyword>
<dbReference type="EMBL" id="CP006272">
    <property type="protein sequence ID" value="AGZ38295.1"/>
    <property type="molecule type" value="Genomic_DNA"/>
</dbReference>
<proteinExistence type="predicted"/>
<dbReference type="STRING" id="1246995.AFR_00030"/>